<evidence type="ECO:0000313" key="3">
    <source>
        <dbReference type="Proteomes" id="UP000410492"/>
    </source>
</evidence>
<evidence type="ECO:0000313" key="2">
    <source>
        <dbReference type="EMBL" id="VEN49271.1"/>
    </source>
</evidence>
<organism evidence="2 3">
    <name type="scientific">Callosobruchus maculatus</name>
    <name type="common">Southern cowpea weevil</name>
    <name type="synonym">Pulse bruchid</name>
    <dbReference type="NCBI Taxonomy" id="64391"/>
    <lineage>
        <taxon>Eukaryota</taxon>
        <taxon>Metazoa</taxon>
        <taxon>Ecdysozoa</taxon>
        <taxon>Arthropoda</taxon>
        <taxon>Hexapoda</taxon>
        <taxon>Insecta</taxon>
        <taxon>Pterygota</taxon>
        <taxon>Neoptera</taxon>
        <taxon>Endopterygota</taxon>
        <taxon>Coleoptera</taxon>
        <taxon>Polyphaga</taxon>
        <taxon>Cucujiformia</taxon>
        <taxon>Chrysomeloidea</taxon>
        <taxon>Chrysomelidae</taxon>
        <taxon>Bruchinae</taxon>
        <taxon>Bruchini</taxon>
        <taxon>Callosobruchus</taxon>
    </lineage>
</organism>
<name>A0A653CN94_CALMS</name>
<feature type="region of interest" description="Disordered" evidence="1">
    <location>
        <begin position="48"/>
        <end position="69"/>
    </location>
</feature>
<gene>
    <name evidence="2" type="ORF">CALMAC_LOCUS10439</name>
</gene>
<dbReference type="AlphaFoldDB" id="A0A653CN94"/>
<accession>A0A653CN94</accession>
<evidence type="ECO:0000256" key="1">
    <source>
        <dbReference type="SAM" id="MobiDB-lite"/>
    </source>
</evidence>
<protein>
    <submittedName>
        <fullName evidence="2">Uncharacterized protein</fullName>
    </submittedName>
</protein>
<dbReference type="Proteomes" id="UP000410492">
    <property type="component" value="Unassembled WGS sequence"/>
</dbReference>
<dbReference type="EMBL" id="CAACVG010008320">
    <property type="protein sequence ID" value="VEN49271.1"/>
    <property type="molecule type" value="Genomic_DNA"/>
</dbReference>
<proteinExistence type="predicted"/>
<sequence length="69" mass="7655">MHSSSNYSVCGARVRTRAFGINFLCIFSVFALQKDGVLRVFLGERTSPTAKTNGRRRGVTASEDEPREC</sequence>
<keyword evidence="3" id="KW-1185">Reference proteome</keyword>
<reference evidence="2 3" key="1">
    <citation type="submission" date="2019-01" db="EMBL/GenBank/DDBJ databases">
        <authorList>
            <person name="Sayadi A."/>
        </authorList>
    </citation>
    <scope>NUCLEOTIDE SEQUENCE [LARGE SCALE GENOMIC DNA]</scope>
</reference>